<dbReference type="Gene3D" id="3.40.50.880">
    <property type="match status" value="1"/>
</dbReference>
<protein>
    <submittedName>
        <fullName evidence="3">Cyanophycinase</fullName>
    </submittedName>
</protein>
<dbReference type="InterPro" id="IPR011811">
    <property type="entry name" value="Peptidase_S51_cyanophycinase"/>
</dbReference>
<evidence type="ECO:0000313" key="3">
    <source>
        <dbReference type="EMBL" id="MBT1444826.1"/>
    </source>
</evidence>
<feature type="signal peptide" evidence="2">
    <location>
        <begin position="1"/>
        <end position="24"/>
    </location>
</feature>
<reference evidence="3 4" key="1">
    <citation type="submission" date="2021-05" db="EMBL/GenBank/DDBJ databases">
        <title>Shewanella sp. JM162201.</title>
        <authorList>
            <person name="Xu S."/>
            <person name="Li A."/>
        </authorList>
    </citation>
    <scope>NUCLEOTIDE SEQUENCE [LARGE SCALE GENOMIC DNA]</scope>
    <source>
        <strain evidence="3 4">JM162201</strain>
    </source>
</reference>
<dbReference type="CDD" id="cd03145">
    <property type="entry name" value="GAT1_cyanophycinase"/>
    <property type="match status" value="1"/>
</dbReference>
<feature type="region of interest" description="Disordered" evidence="1">
    <location>
        <begin position="446"/>
        <end position="486"/>
    </location>
</feature>
<feature type="compositionally biased region" description="Basic residues" evidence="1">
    <location>
        <begin position="473"/>
        <end position="486"/>
    </location>
</feature>
<dbReference type="InterPro" id="IPR029062">
    <property type="entry name" value="Class_I_gatase-like"/>
</dbReference>
<evidence type="ECO:0000256" key="1">
    <source>
        <dbReference type="SAM" id="MobiDB-lite"/>
    </source>
</evidence>
<feature type="compositionally biased region" description="Basic and acidic residues" evidence="1">
    <location>
        <begin position="457"/>
        <end position="466"/>
    </location>
</feature>
<comment type="caution">
    <text evidence="3">The sequence shown here is derived from an EMBL/GenBank/DDBJ whole genome shotgun (WGS) entry which is preliminary data.</text>
</comment>
<feature type="chain" id="PRO_5046111234" evidence="2">
    <location>
        <begin position="25"/>
        <end position="555"/>
    </location>
</feature>
<evidence type="ECO:0000256" key="2">
    <source>
        <dbReference type="SAM" id="SignalP"/>
    </source>
</evidence>
<evidence type="ECO:0000313" key="4">
    <source>
        <dbReference type="Proteomes" id="UP001195903"/>
    </source>
</evidence>
<dbReference type="PANTHER" id="PTHR36175:SF1">
    <property type="entry name" value="CYANOPHYCINASE"/>
    <property type="match status" value="1"/>
</dbReference>
<accession>A0ABS5V5D0</accession>
<dbReference type="SUPFAM" id="SSF52317">
    <property type="entry name" value="Class I glutamine amidotransferase-like"/>
    <property type="match status" value="1"/>
</dbReference>
<name>A0ABS5V5D0_9GAMM</name>
<keyword evidence="4" id="KW-1185">Reference proteome</keyword>
<keyword evidence="2" id="KW-0732">Signal</keyword>
<dbReference type="Proteomes" id="UP001195903">
    <property type="component" value="Unassembled WGS sequence"/>
</dbReference>
<dbReference type="PIRSF" id="PIRSF032067">
    <property type="entry name" value="Cyanophycinase"/>
    <property type="match status" value="1"/>
</dbReference>
<gene>
    <name evidence="3" type="ORF">KJI95_09860</name>
</gene>
<sequence length="555" mass="59355">MNQKKPIFFSALATVLAITGPSLSANDDSQQPLSLMLAGGALSVCSSMSPRHCAGETRFGSDAKTETRYELNPQSLSRLKSTAPWQQLDNATKTTLEHKFASAPAPSVNEDGLDNWLGELATTLSDSAYFALKDALELAQLDERGQRKQEQVLLERGNIPHGANHFKTFVRRTTALTGKQVPTIGIVTASARDPFEAADFYLQVFTQAGAKAVWLPLDGAAMHLWQSKDDIAQSQDRSDCTQLAALGERLNGYYQRARIYPDHVKTQNEMCRNPAMLSQMLGSLDGLFLSGGDQSLALAAWLLPDGNPSPALALIKQRLADGKLVIGGTSAGTAVMASGAMITGGTSQGALEQGVKAAAPVSERCETLSCDAPIAPNTLTYRPGGGLGLYPFGVTDTHFSEREREIRLVLLQDATGTGLAVGVDENTALWLSRDGLRGEIHGEGGVWFSEPVANKPDNQDDHKDESSSQNRGSNHKRPKDHSSHRVHYLPAGSDVALNGESLTLLTPPKNHGSAACGSLTPQWLAASGAKLAPTEESLCLNGGYYYGLQLVHPLK</sequence>
<dbReference type="RefSeq" id="WP_214507024.1">
    <property type="nucleotide sequence ID" value="NZ_JAHEPS010000003.1"/>
</dbReference>
<proteinExistence type="predicted"/>
<organism evidence="3 4">
    <name type="scientific">Shewanella jiangmenensis</name>
    <dbReference type="NCBI Taxonomy" id="2837387"/>
    <lineage>
        <taxon>Bacteria</taxon>
        <taxon>Pseudomonadati</taxon>
        <taxon>Pseudomonadota</taxon>
        <taxon>Gammaproteobacteria</taxon>
        <taxon>Alteromonadales</taxon>
        <taxon>Shewanellaceae</taxon>
        <taxon>Shewanella</taxon>
    </lineage>
</organism>
<dbReference type="EMBL" id="JAHEPS010000003">
    <property type="protein sequence ID" value="MBT1444826.1"/>
    <property type="molecule type" value="Genomic_DNA"/>
</dbReference>
<dbReference type="PANTHER" id="PTHR36175">
    <property type="entry name" value="CYANOPHYCINASE"/>
    <property type="match status" value="1"/>
</dbReference>